<organism evidence="2 3">
    <name type="scientific">Lithospermum erythrorhizon</name>
    <name type="common">Purple gromwell</name>
    <name type="synonym">Lithospermum officinale var. erythrorhizon</name>
    <dbReference type="NCBI Taxonomy" id="34254"/>
    <lineage>
        <taxon>Eukaryota</taxon>
        <taxon>Viridiplantae</taxon>
        <taxon>Streptophyta</taxon>
        <taxon>Embryophyta</taxon>
        <taxon>Tracheophyta</taxon>
        <taxon>Spermatophyta</taxon>
        <taxon>Magnoliopsida</taxon>
        <taxon>eudicotyledons</taxon>
        <taxon>Gunneridae</taxon>
        <taxon>Pentapetalae</taxon>
        <taxon>asterids</taxon>
        <taxon>lamiids</taxon>
        <taxon>Boraginales</taxon>
        <taxon>Boraginaceae</taxon>
        <taxon>Boraginoideae</taxon>
        <taxon>Lithospermeae</taxon>
        <taxon>Lithospermum</taxon>
    </lineage>
</organism>
<protein>
    <recommendedName>
        <fullName evidence="1">GAG-pre-integrase domain-containing protein</fullName>
    </recommendedName>
</protein>
<evidence type="ECO:0000313" key="2">
    <source>
        <dbReference type="EMBL" id="GAA0139228.1"/>
    </source>
</evidence>
<gene>
    <name evidence="2" type="ORF">LIER_00816</name>
</gene>
<feature type="domain" description="GAG-pre-integrase" evidence="1">
    <location>
        <begin position="81"/>
        <end position="144"/>
    </location>
</feature>
<dbReference type="AlphaFoldDB" id="A0AAV3NJV9"/>
<dbReference type="Pfam" id="PF13976">
    <property type="entry name" value="gag_pre-integrs"/>
    <property type="match status" value="1"/>
</dbReference>
<keyword evidence="3" id="KW-1185">Reference proteome</keyword>
<dbReference type="EMBL" id="BAABME010000070">
    <property type="protein sequence ID" value="GAA0139228.1"/>
    <property type="molecule type" value="Genomic_DNA"/>
</dbReference>
<proteinExistence type="predicted"/>
<comment type="caution">
    <text evidence="2">The sequence shown here is derived from an EMBL/GenBank/DDBJ whole genome shotgun (WGS) entry which is preliminary data.</text>
</comment>
<dbReference type="InterPro" id="IPR025724">
    <property type="entry name" value="GAG-pre-integrase_dom"/>
</dbReference>
<accession>A0AAV3NJV9</accession>
<sequence length="160" mass="18230">MMIVIVLIRYIIHSTRRARVMLSNSLTLLNVLYVPNLHCNLISISQLLAEHCCDIVFTHNLCFVQDRSARMVIGAGERRDGLYYFCEVAVTPTTSLLAIQTAHLELWHSRLGDPFEAVLKSLPFISSSTSDLNKSCDTCHRAKHTRDVFFDNFKKATHCF</sequence>
<name>A0AAV3NJV9_LITER</name>
<dbReference type="Proteomes" id="UP001454036">
    <property type="component" value="Unassembled WGS sequence"/>
</dbReference>
<reference evidence="2 3" key="1">
    <citation type="submission" date="2024-01" db="EMBL/GenBank/DDBJ databases">
        <title>The complete chloroplast genome sequence of Lithospermum erythrorhizon: insights into the phylogenetic relationship among Boraginaceae species and the maternal lineages of purple gromwells.</title>
        <authorList>
            <person name="Okada T."/>
            <person name="Watanabe K."/>
        </authorList>
    </citation>
    <scope>NUCLEOTIDE SEQUENCE [LARGE SCALE GENOMIC DNA]</scope>
</reference>
<evidence type="ECO:0000259" key="1">
    <source>
        <dbReference type="Pfam" id="PF13976"/>
    </source>
</evidence>
<evidence type="ECO:0000313" key="3">
    <source>
        <dbReference type="Proteomes" id="UP001454036"/>
    </source>
</evidence>